<dbReference type="SMART" id="SM00382">
    <property type="entry name" value="AAA"/>
    <property type="match status" value="1"/>
</dbReference>
<dbReference type="PANTHER" id="PTHR30050:SF4">
    <property type="entry name" value="ATP-BINDING PROTEIN RV3427C IN INSERTION SEQUENCE-RELATED"/>
    <property type="match status" value="1"/>
</dbReference>
<dbReference type="Proteomes" id="UP000323166">
    <property type="component" value="Unassembled WGS sequence"/>
</dbReference>
<evidence type="ECO:0000313" key="6">
    <source>
        <dbReference type="Proteomes" id="UP000323166"/>
    </source>
</evidence>
<evidence type="ECO:0000256" key="1">
    <source>
        <dbReference type="ARBA" id="ARBA00008059"/>
    </source>
</evidence>
<sequence length="269" mass="30880">MINKIPVADRKALEQGLKRLKLRYTREIIDSVNELAMEEEPGYIDFLAYLVEHEIKMRDEAQRLKNMKRAKFPQLKTLNEFDYSFQNSINQQSIRDLASLDFMHAKENVVFLGPSGVGKTHLAIGLGVVAVNAGYKVRFYTFTELVEDLYASLADSSFNKRIDTILKNHLIILDELGYVSMDETASDHIFQFIARAYEQRSLIVTSNLNFAEWGTLFANASTAAATLDRLLHHAHVFNMKGDSYRMRNRLIPTNIDQHNELPELVDQHN</sequence>
<dbReference type="GO" id="GO:0006260">
    <property type="term" value="P:DNA replication"/>
    <property type="evidence" value="ECO:0007669"/>
    <property type="project" value="TreeGrafter"/>
</dbReference>
<evidence type="ECO:0000313" key="5">
    <source>
        <dbReference type="EMBL" id="TYO96603.1"/>
    </source>
</evidence>
<dbReference type="Pfam" id="PF01695">
    <property type="entry name" value="IstB_IS21"/>
    <property type="match status" value="1"/>
</dbReference>
<gene>
    <name evidence="5" type="ORF">LX24_01072</name>
</gene>
<dbReference type="PANTHER" id="PTHR30050">
    <property type="entry name" value="CHROMOSOMAL REPLICATION INITIATOR PROTEIN DNAA"/>
    <property type="match status" value="1"/>
</dbReference>
<comment type="caution">
    <text evidence="5">The sequence shown here is derived from an EMBL/GenBank/DDBJ whole genome shotgun (WGS) entry which is preliminary data.</text>
</comment>
<reference evidence="5 6" key="1">
    <citation type="submission" date="2019-07" db="EMBL/GenBank/DDBJ databases">
        <title>Genomic Encyclopedia of Type Strains, Phase I: the one thousand microbial genomes (KMG-I) project.</title>
        <authorList>
            <person name="Kyrpides N."/>
        </authorList>
    </citation>
    <scope>NUCLEOTIDE SEQUENCE [LARGE SCALE GENOMIC DNA]</scope>
    <source>
        <strain evidence="5 6">DSM 6562</strain>
    </source>
</reference>
<proteinExistence type="inferred from homology"/>
<dbReference type="NCBIfam" id="NF038214">
    <property type="entry name" value="IS21_help_AAA"/>
    <property type="match status" value="1"/>
</dbReference>
<dbReference type="Gene3D" id="3.40.50.300">
    <property type="entry name" value="P-loop containing nucleotide triphosphate hydrolases"/>
    <property type="match status" value="1"/>
</dbReference>
<keyword evidence="6" id="KW-1185">Reference proteome</keyword>
<evidence type="ECO:0000256" key="2">
    <source>
        <dbReference type="ARBA" id="ARBA00022741"/>
    </source>
</evidence>
<dbReference type="AlphaFoldDB" id="A0A5S4ZWX0"/>
<evidence type="ECO:0000259" key="4">
    <source>
        <dbReference type="SMART" id="SM00382"/>
    </source>
</evidence>
<dbReference type="InterPro" id="IPR001270">
    <property type="entry name" value="ClpA/B"/>
</dbReference>
<accession>A0A5S4ZWX0</accession>
<comment type="similarity">
    <text evidence="1">Belongs to the IS21/IS1162 putative ATP-binding protein family.</text>
</comment>
<dbReference type="InterPro" id="IPR027417">
    <property type="entry name" value="P-loop_NTPase"/>
</dbReference>
<dbReference type="RefSeq" id="WP_166511104.1">
    <property type="nucleotide sequence ID" value="NZ_VNHM01000004.1"/>
</dbReference>
<protein>
    <submittedName>
        <fullName evidence="5">DNA replication protein DnaC</fullName>
    </submittedName>
</protein>
<dbReference type="InterPro" id="IPR003593">
    <property type="entry name" value="AAA+_ATPase"/>
</dbReference>
<dbReference type="InterPro" id="IPR028350">
    <property type="entry name" value="DNAC/IstB-like"/>
</dbReference>
<dbReference type="CDD" id="cd00009">
    <property type="entry name" value="AAA"/>
    <property type="match status" value="1"/>
</dbReference>
<dbReference type="EMBL" id="VNHM01000004">
    <property type="protein sequence ID" value="TYO96603.1"/>
    <property type="molecule type" value="Genomic_DNA"/>
</dbReference>
<keyword evidence="2" id="KW-0547">Nucleotide-binding</keyword>
<evidence type="ECO:0000256" key="3">
    <source>
        <dbReference type="ARBA" id="ARBA00022840"/>
    </source>
</evidence>
<dbReference type="SUPFAM" id="SSF52540">
    <property type="entry name" value="P-loop containing nucleoside triphosphate hydrolases"/>
    <property type="match status" value="1"/>
</dbReference>
<dbReference type="PRINTS" id="PR00300">
    <property type="entry name" value="CLPPROTEASEA"/>
</dbReference>
<dbReference type="GO" id="GO:0005524">
    <property type="term" value="F:ATP binding"/>
    <property type="evidence" value="ECO:0007669"/>
    <property type="project" value="UniProtKB-KW"/>
</dbReference>
<keyword evidence="3" id="KW-0067">ATP-binding</keyword>
<dbReference type="PIRSF" id="PIRSF003073">
    <property type="entry name" value="DNAC_TnpB_IstB"/>
    <property type="match status" value="1"/>
</dbReference>
<dbReference type="InterPro" id="IPR002611">
    <property type="entry name" value="IstB_ATP-bd"/>
</dbReference>
<feature type="domain" description="AAA+ ATPase" evidence="4">
    <location>
        <begin position="105"/>
        <end position="237"/>
    </location>
</feature>
<organism evidence="5 6">
    <name type="scientific">Desulfallas thermosapovorans DSM 6562</name>
    <dbReference type="NCBI Taxonomy" id="1121431"/>
    <lineage>
        <taxon>Bacteria</taxon>
        <taxon>Bacillati</taxon>
        <taxon>Bacillota</taxon>
        <taxon>Clostridia</taxon>
        <taxon>Eubacteriales</taxon>
        <taxon>Desulfallaceae</taxon>
        <taxon>Desulfallas</taxon>
    </lineage>
</organism>
<dbReference type="InterPro" id="IPR047661">
    <property type="entry name" value="IstB"/>
</dbReference>
<name>A0A5S4ZWX0_9FIRM</name>